<dbReference type="RefSeq" id="WP_013160838.1">
    <property type="nucleotide sequence ID" value="NZ_CP010341.1"/>
</dbReference>
<dbReference type="AlphaFoldDB" id="A0A068VR30"/>
<dbReference type="PATRIC" id="fig|66712.6.peg.1271"/>
<sequence length="213" mass="24625">MLSYAVHEHHRCVPVDDYTRDFVDVPRFVEFCRACPQHDQTWACPEFDFDPRDVWARYSWIHLIAFSMDFDPDQRRTGWERDELTREVMDTFHREKKRALRTMIRLRNRVPGSQVLGAGSCELCRVCTRQQGRPCRLPQLLVHSMESMGADVEATSRELFDHPIEWSDGTSLPDSYVIVMGLVCNQPDLPPDAWGTPRHGVAARPSARAVKAQ</sequence>
<protein>
    <recommendedName>
        <fullName evidence="3">Metal-binding protein</fullName>
    </recommendedName>
</protein>
<name>A0A068VR30_PROFF</name>
<organism evidence="2">
    <name type="scientific">Propionibacterium freudenreichii subsp. freudenreichii</name>
    <dbReference type="NCBI Taxonomy" id="66712"/>
    <lineage>
        <taxon>Bacteria</taxon>
        <taxon>Bacillati</taxon>
        <taxon>Actinomycetota</taxon>
        <taxon>Actinomycetes</taxon>
        <taxon>Propionibacteriales</taxon>
        <taxon>Propionibacteriaceae</taxon>
        <taxon>Propionibacterium</taxon>
    </lineage>
</organism>
<dbReference type="KEGG" id="pfre:RM25_1242"/>
<accession>A0A068VR30</accession>
<dbReference type="Pfam" id="PF10050">
    <property type="entry name" value="DUF2284"/>
    <property type="match status" value="1"/>
</dbReference>
<evidence type="ECO:0008006" key="3">
    <source>
        <dbReference type="Google" id="ProtNLM"/>
    </source>
</evidence>
<reference evidence="2" key="1">
    <citation type="submission" date="2014-08" db="EMBL/GenBank/DDBJ databases">
        <authorList>
            <person name="Falentin Helene"/>
        </authorList>
    </citation>
    <scope>NUCLEOTIDE SEQUENCE</scope>
</reference>
<gene>
    <name evidence="2" type="ORF">PFCIRM138_09905</name>
</gene>
<dbReference type="GeneID" id="61222384"/>
<proteinExistence type="predicted"/>
<evidence type="ECO:0000313" key="2">
    <source>
        <dbReference type="EMBL" id="CEP26785.1"/>
    </source>
</evidence>
<dbReference type="InterPro" id="IPR019271">
    <property type="entry name" value="DUF2284_metal-binding"/>
</dbReference>
<evidence type="ECO:0000256" key="1">
    <source>
        <dbReference type="SAM" id="MobiDB-lite"/>
    </source>
</evidence>
<dbReference type="EMBL" id="LM676425">
    <property type="protein sequence ID" value="CEP26785.1"/>
    <property type="molecule type" value="Genomic_DNA"/>
</dbReference>
<feature type="region of interest" description="Disordered" evidence="1">
    <location>
        <begin position="193"/>
        <end position="213"/>
    </location>
</feature>